<feature type="non-terminal residue" evidence="8">
    <location>
        <position position="189"/>
    </location>
</feature>
<keyword evidence="9" id="KW-1185">Reference proteome</keyword>
<dbReference type="AlphaFoldDB" id="A0A137P352"/>
<keyword evidence="4 7" id="KW-0812">Transmembrane</keyword>
<evidence type="ECO:0000256" key="7">
    <source>
        <dbReference type="SAM" id="Phobius"/>
    </source>
</evidence>
<feature type="transmembrane region" description="Helical" evidence="7">
    <location>
        <begin position="145"/>
        <end position="166"/>
    </location>
</feature>
<evidence type="ECO:0000256" key="6">
    <source>
        <dbReference type="ARBA" id="ARBA00023136"/>
    </source>
</evidence>
<keyword evidence="6 7" id="KW-0472">Membrane</keyword>
<dbReference type="GO" id="GO:0016020">
    <property type="term" value="C:membrane"/>
    <property type="evidence" value="ECO:0007669"/>
    <property type="project" value="UniProtKB-SubCell"/>
</dbReference>
<keyword evidence="5 7" id="KW-1133">Transmembrane helix</keyword>
<dbReference type="STRING" id="796925.A0A137P352"/>
<dbReference type="InterPro" id="IPR001204">
    <property type="entry name" value="Phos_transporter"/>
</dbReference>
<evidence type="ECO:0000313" key="8">
    <source>
        <dbReference type="EMBL" id="KXN69455.1"/>
    </source>
</evidence>
<protein>
    <recommendedName>
        <fullName evidence="10">Phosphate transporter</fullName>
    </recommendedName>
</protein>
<evidence type="ECO:0000256" key="5">
    <source>
        <dbReference type="ARBA" id="ARBA00022989"/>
    </source>
</evidence>
<organism evidence="8 9">
    <name type="scientific">Conidiobolus coronatus (strain ATCC 28846 / CBS 209.66 / NRRL 28638)</name>
    <name type="common">Delacroixia coronata</name>
    <dbReference type="NCBI Taxonomy" id="796925"/>
    <lineage>
        <taxon>Eukaryota</taxon>
        <taxon>Fungi</taxon>
        <taxon>Fungi incertae sedis</taxon>
        <taxon>Zoopagomycota</taxon>
        <taxon>Entomophthoromycotina</taxon>
        <taxon>Entomophthoromycetes</taxon>
        <taxon>Entomophthorales</taxon>
        <taxon>Ancylistaceae</taxon>
        <taxon>Conidiobolus</taxon>
    </lineage>
</organism>
<evidence type="ECO:0000256" key="1">
    <source>
        <dbReference type="ARBA" id="ARBA00004141"/>
    </source>
</evidence>
<dbReference type="OrthoDB" id="260807at2759"/>
<feature type="transmembrane region" description="Helical" evidence="7">
    <location>
        <begin position="44"/>
        <end position="66"/>
    </location>
</feature>
<feature type="transmembrane region" description="Helical" evidence="7">
    <location>
        <begin position="118"/>
        <end position="139"/>
    </location>
</feature>
<evidence type="ECO:0000313" key="9">
    <source>
        <dbReference type="Proteomes" id="UP000070444"/>
    </source>
</evidence>
<keyword evidence="3" id="KW-0592">Phosphate transport</keyword>
<feature type="transmembrane region" description="Helical" evidence="7">
    <location>
        <begin position="6"/>
        <end position="24"/>
    </location>
</feature>
<name>A0A137P352_CONC2</name>
<keyword evidence="2" id="KW-0813">Transport</keyword>
<feature type="transmembrane region" description="Helical" evidence="7">
    <location>
        <begin position="86"/>
        <end position="106"/>
    </location>
</feature>
<evidence type="ECO:0000256" key="3">
    <source>
        <dbReference type="ARBA" id="ARBA00022592"/>
    </source>
</evidence>
<dbReference type="PANTHER" id="PTHR11101">
    <property type="entry name" value="PHOSPHATE TRANSPORTER"/>
    <property type="match status" value="1"/>
</dbReference>
<gene>
    <name evidence="8" type="ORF">CONCODRAFT_8142</name>
</gene>
<dbReference type="EMBL" id="KQ964534">
    <property type="protein sequence ID" value="KXN69455.1"/>
    <property type="molecule type" value="Genomic_DNA"/>
</dbReference>
<comment type="subcellular location">
    <subcellularLocation>
        <location evidence="1">Membrane</location>
        <topology evidence="1">Multi-pass membrane protein</topology>
    </subcellularLocation>
</comment>
<evidence type="ECO:0000256" key="2">
    <source>
        <dbReference type="ARBA" id="ARBA00022448"/>
    </source>
</evidence>
<dbReference type="GO" id="GO:0035435">
    <property type="term" value="P:phosphate ion transmembrane transport"/>
    <property type="evidence" value="ECO:0007669"/>
    <property type="project" value="TreeGrafter"/>
</dbReference>
<dbReference type="Proteomes" id="UP000070444">
    <property type="component" value="Unassembled WGS sequence"/>
</dbReference>
<proteinExistence type="predicted"/>
<dbReference type="GO" id="GO:0005315">
    <property type="term" value="F:phosphate transmembrane transporter activity"/>
    <property type="evidence" value="ECO:0007669"/>
    <property type="project" value="InterPro"/>
</dbReference>
<evidence type="ECO:0008006" key="10">
    <source>
        <dbReference type="Google" id="ProtNLM"/>
    </source>
</evidence>
<dbReference type="Pfam" id="PF01384">
    <property type="entry name" value="PHO4"/>
    <property type="match status" value="1"/>
</dbReference>
<reference evidence="8 9" key="1">
    <citation type="journal article" date="2015" name="Genome Biol. Evol.">
        <title>Phylogenomic analyses indicate that early fungi evolved digesting cell walls of algal ancestors of land plants.</title>
        <authorList>
            <person name="Chang Y."/>
            <person name="Wang S."/>
            <person name="Sekimoto S."/>
            <person name="Aerts A.L."/>
            <person name="Choi C."/>
            <person name="Clum A."/>
            <person name="LaButti K.M."/>
            <person name="Lindquist E.A."/>
            <person name="Yee Ngan C."/>
            <person name="Ohm R.A."/>
            <person name="Salamov A.A."/>
            <person name="Grigoriev I.V."/>
            <person name="Spatafora J.W."/>
            <person name="Berbee M.L."/>
        </authorList>
    </citation>
    <scope>NUCLEOTIDE SEQUENCE [LARGE SCALE GENOMIC DNA]</scope>
    <source>
        <strain evidence="8 9">NRRL 28638</strain>
    </source>
</reference>
<dbReference type="PANTHER" id="PTHR11101:SF80">
    <property type="entry name" value="PHOSPHATE TRANSPORTER"/>
    <property type="match status" value="1"/>
</dbReference>
<accession>A0A137P352</accession>
<sequence length="189" mass="19958">MNPYEYTWIFAVTLIAAFCDAYGIGANDVANSFSTSVSSGSITLAQACLIASFTEFFGALLLGAGTASTIRDGIISLQLFAGKPELLMLGMLCALIGSAIWTLIATRLGWPVSTTHSIVGAIVGVGISGFGFNAVKWGWEGLGKIIASWFISPVLAAIVGSAIFLVTRTFVLKAENPFQRGLYAIPIYF</sequence>
<evidence type="ECO:0000256" key="4">
    <source>
        <dbReference type="ARBA" id="ARBA00022692"/>
    </source>
</evidence>